<dbReference type="InterPro" id="IPR045047">
    <property type="entry name" value="Ard1-like"/>
</dbReference>
<keyword evidence="1 4" id="KW-0808">Transferase</keyword>
<dbReference type="Pfam" id="PF00583">
    <property type="entry name" value="Acetyltransf_1"/>
    <property type="match status" value="1"/>
</dbReference>
<dbReference type="KEGG" id="hhsr:HSR6_1648"/>
<protein>
    <submittedName>
        <fullName evidence="4">Ribosomal-protein-alanine N-acetyltransferase</fullName>
        <ecNumber evidence="5">2.3.1.128</ecNumber>
    </submittedName>
</protein>
<evidence type="ECO:0000256" key="2">
    <source>
        <dbReference type="ARBA" id="ARBA00023315"/>
    </source>
</evidence>
<dbReference type="PROSITE" id="PS51186">
    <property type="entry name" value="GNAT"/>
    <property type="match status" value="1"/>
</dbReference>
<dbReference type="AlphaFoldDB" id="A0A1D8S5X2"/>
<organism evidence="4 6">
    <name type="scientific">Halodesulfurarchaeum formicicum</name>
    <dbReference type="NCBI Taxonomy" id="1873524"/>
    <lineage>
        <taxon>Archaea</taxon>
        <taxon>Methanobacteriati</taxon>
        <taxon>Methanobacteriota</taxon>
        <taxon>Stenosarchaea group</taxon>
        <taxon>Halobacteria</taxon>
        <taxon>Halobacteriales</taxon>
        <taxon>Halobacteriaceae</taxon>
        <taxon>Halodesulfurarchaeum</taxon>
    </lineage>
</organism>
<dbReference type="Proteomes" id="UP000186165">
    <property type="component" value="Chromosome"/>
</dbReference>
<evidence type="ECO:0000313" key="5">
    <source>
        <dbReference type="EMBL" id="APE96087.1"/>
    </source>
</evidence>
<sequence length="150" mass="16407">MRPVERADLYAVVRIEARTFEEPWRLSTFEHYLDAPGFLVLEDPESDAVGESIAGYVVASLMRVGGTRVGHIKDLAVKPARQGAGFGRRLLQGALGTLESQGATAARLEVRPSNEVARSLYRSTGFAVAGRKEQYYPNGEDALLLTRELG</sequence>
<dbReference type="KEGG" id="halh:HTSR_1579"/>
<gene>
    <name evidence="5" type="primary">rimI</name>
    <name evidence="5" type="ORF">HSR6_1648</name>
    <name evidence="4" type="ORF">HTSR_1579</name>
</gene>
<evidence type="ECO:0000313" key="7">
    <source>
        <dbReference type="Proteomes" id="UP000186165"/>
    </source>
</evidence>
<dbReference type="InterPro" id="IPR000182">
    <property type="entry name" value="GNAT_dom"/>
</dbReference>
<evidence type="ECO:0000256" key="1">
    <source>
        <dbReference type="ARBA" id="ARBA00022679"/>
    </source>
</evidence>
<dbReference type="InterPro" id="IPR016181">
    <property type="entry name" value="Acyl_CoA_acyltransferase"/>
</dbReference>
<proteinExistence type="predicted"/>
<evidence type="ECO:0000259" key="3">
    <source>
        <dbReference type="PROSITE" id="PS51186"/>
    </source>
</evidence>
<feature type="domain" description="N-acetyltransferase" evidence="3">
    <location>
        <begin position="1"/>
        <end position="150"/>
    </location>
</feature>
<dbReference type="EC" id="2.3.1.128" evidence="5"/>
<dbReference type="Gene3D" id="3.40.630.30">
    <property type="match status" value="1"/>
</dbReference>
<keyword evidence="2 5" id="KW-0012">Acyltransferase</keyword>
<dbReference type="CDD" id="cd04301">
    <property type="entry name" value="NAT_SF"/>
    <property type="match status" value="1"/>
</dbReference>
<dbReference type="GO" id="GO:0004596">
    <property type="term" value="F:protein-N-terminal amino-acid acetyltransferase activity"/>
    <property type="evidence" value="ECO:0007669"/>
    <property type="project" value="InterPro"/>
</dbReference>
<dbReference type="EMBL" id="CP016070">
    <property type="protein sequence ID" value="AOW80751.1"/>
    <property type="molecule type" value="Genomic_DNA"/>
</dbReference>
<dbReference type="STRING" id="1873524.HSR6_1648"/>
<reference evidence="7" key="2">
    <citation type="submission" date="2016-08" db="EMBL/GenBank/DDBJ databases">
        <title>Discovery of first anaerobic lithoheterotrophic haloarchae widely represented in hypersaline habitats.</title>
        <authorList>
            <person name="Sorokin D.Y."/>
            <person name="Kublanov I.V."/>
            <person name="Roman P."/>
            <person name="Sinninghe Damste J.S."/>
            <person name="Golyshin P.N."/>
            <person name="Rojo D."/>
            <person name="Ciordia S."/>
            <person name="Mena Md.C."/>
            <person name="Ferrer M."/>
            <person name="Smedile F."/>
            <person name="Messina E."/>
            <person name="La Cono V."/>
            <person name="Yakimov M.M."/>
        </authorList>
    </citation>
    <scope>NUCLEOTIDE SEQUENCE [LARGE SCALE GENOMIC DNA]</scope>
    <source>
        <strain evidence="7">HSR6</strain>
    </source>
</reference>
<reference evidence="4 6" key="1">
    <citation type="submission" date="2016-06" db="EMBL/GenBank/DDBJ databases">
        <title>Discovery of anaerobic lithoheterotrophic haloarchaeon capable of sulfur respiration by hydrogen and formate.</title>
        <authorList>
            <person name="Sorokin D.Y."/>
            <person name="Kublanov I.V."/>
            <person name="Roman P."/>
            <person name="Sinninghe Damste J.S."/>
            <person name="Golyshin P.N."/>
            <person name="Rojo D."/>
            <person name="Ciordia S."/>
            <person name="Mena Md.C."/>
            <person name="Ferrer M."/>
            <person name="Smedile F."/>
            <person name="Messina E."/>
            <person name="La Cono V."/>
            <person name="Yakimov M.M."/>
        </authorList>
    </citation>
    <scope>NUCLEOTIDE SEQUENCE [LARGE SCALE GENOMIC DNA]</scope>
    <source>
        <strain evidence="4 6">HTSR1</strain>
    </source>
</reference>
<dbReference type="GO" id="GO:0031415">
    <property type="term" value="C:NatA complex"/>
    <property type="evidence" value="ECO:0007669"/>
    <property type="project" value="InterPro"/>
</dbReference>
<accession>A0A1D8S5X2</accession>
<name>A0A1D8S5X2_9EURY</name>
<dbReference type="Proteomes" id="UP000185608">
    <property type="component" value="Chromosome"/>
</dbReference>
<accession>A0A1J1AEE3</accession>
<evidence type="ECO:0000313" key="6">
    <source>
        <dbReference type="Proteomes" id="UP000185608"/>
    </source>
</evidence>
<evidence type="ECO:0000313" key="4">
    <source>
        <dbReference type="EMBL" id="AOW80751.1"/>
    </source>
</evidence>
<keyword evidence="7" id="KW-1185">Reference proteome</keyword>
<dbReference type="EMBL" id="CP016804">
    <property type="protein sequence ID" value="APE96087.1"/>
    <property type="molecule type" value="Genomic_DNA"/>
</dbReference>
<dbReference type="PANTHER" id="PTHR23091">
    <property type="entry name" value="N-TERMINAL ACETYLTRANSFERASE"/>
    <property type="match status" value="1"/>
</dbReference>
<dbReference type="SUPFAM" id="SSF55729">
    <property type="entry name" value="Acyl-CoA N-acyltransferases (Nat)"/>
    <property type="match status" value="1"/>
</dbReference>
<reference evidence="5" key="3">
    <citation type="journal article" date="2017" name="ISME J.">
        <title>Discovery of anaerobic lithoheterotrophic haloarchaea, ubiquitous in hypersaline habitats.</title>
        <authorList>
            <person name="Sorokin D.Y."/>
            <person name="Messina E."/>
            <person name="Smedile F."/>
            <person name="Roman P."/>
            <person name="Damste J.S.S."/>
            <person name="Ciordia S."/>
            <person name="Mena M.C."/>
            <person name="Ferrer M."/>
            <person name="Golyshin P.N."/>
            <person name="Kublanov I.V."/>
            <person name="Samarov N.I."/>
            <person name="Toshchakov S.V."/>
            <person name="La Cono V."/>
            <person name="Yakimov M.M."/>
        </authorList>
    </citation>
    <scope>NUCLEOTIDE SEQUENCE</scope>
    <source>
        <strain evidence="5">HSR6</strain>
    </source>
</reference>
<dbReference type="PANTHER" id="PTHR23091:SF4">
    <property type="entry name" value="N-TERMINAL AMINO-ACID N(ALPHA)-ACETYLTRANSFERASE NATA"/>
    <property type="match status" value="1"/>
</dbReference>